<dbReference type="PANTHER" id="PTHR36439">
    <property type="entry name" value="BLL4334 PROTEIN"/>
    <property type="match status" value="1"/>
</dbReference>
<protein>
    <recommendedName>
        <fullName evidence="3">DUF1697 domain-containing protein</fullName>
    </recommendedName>
</protein>
<organism evidence="1 2">
    <name type="scientific">Pseudobacteroides cellulosolvens ATCC 35603 = DSM 2933</name>
    <dbReference type="NCBI Taxonomy" id="398512"/>
    <lineage>
        <taxon>Bacteria</taxon>
        <taxon>Bacillati</taxon>
        <taxon>Bacillota</taxon>
        <taxon>Clostridia</taxon>
        <taxon>Eubacteriales</taxon>
        <taxon>Oscillospiraceae</taxon>
        <taxon>Pseudobacteroides</taxon>
    </lineage>
</organism>
<dbReference type="eggNOG" id="COG3797">
    <property type="taxonomic scope" value="Bacteria"/>
</dbReference>
<sequence length="179" mass="20525">MTKYIAFLRGINVGGKNKVPMPELKILFEQNGFVDVMTYINSGNVIFSSNRFDMEEIKKECEAFIVDKFYFKIPVAIIPGKDLLDALDNAPSWWNKEEDSKHNAIFVIPPITVDEVFKDIGAAKPEYEKVDFYGRVIFWSAPIKTFSRTRWSKVTSSSLYDKLTIRNANTVNKLALLIK</sequence>
<evidence type="ECO:0008006" key="3">
    <source>
        <dbReference type="Google" id="ProtNLM"/>
    </source>
</evidence>
<dbReference type="Gene3D" id="3.30.70.1260">
    <property type="entry name" value="bacterial protein sp0830 like"/>
    <property type="match status" value="1"/>
</dbReference>
<dbReference type="OrthoDB" id="9806494at2"/>
<reference evidence="2" key="1">
    <citation type="submission" date="2015-07" db="EMBL/GenBank/DDBJ databases">
        <title>Near-Complete Genome Sequence of the Cellulolytic Bacterium Bacteroides (Pseudobacteroides) cellulosolvens ATCC 35603.</title>
        <authorList>
            <person name="Dassa B."/>
            <person name="Utturkar S.M."/>
            <person name="Klingeman D.M."/>
            <person name="Hurt R.A."/>
            <person name="Keller M."/>
            <person name="Xu J."/>
            <person name="Reddy Y.H.K."/>
            <person name="Borovok I."/>
            <person name="Grinberg I.R."/>
            <person name="Lamed R."/>
            <person name="Zhivin O."/>
            <person name="Bayer E.A."/>
            <person name="Brown S.D."/>
        </authorList>
    </citation>
    <scope>NUCLEOTIDE SEQUENCE [LARGE SCALE GENOMIC DNA]</scope>
    <source>
        <strain evidence="2">DSM 2933</strain>
    </source>
</reference>
<dbReference type="InterPro" id="IPR012545">
    <property type="entry name" value="DUF1697"/>
</dbReference>
<dbReference type="PATRIC" id="fig|398512.5.peg.5866"/>
<evidence type="ECO:0000313" key="2">
    <source>
        <dbReference type="Proteomes" id="UP000036923"/>
    </source>
</evidence>
<dbReference type="Gene3D" id="3.30.70.1280">
    <property type="entry name" value="SP0830-like domains"/>
    <property type="match status" value="1"/>
</dbReference>
<accession>A0A0L6JWT2</accession>
<proteinExistence type="predicted"/>
<dbReference type="PIRSF" id="PIRSF008502">
    <property type="entry name" value="UCP008502"/>
    <property type="match status" value="1"/>
</dbReference>
<dbReference type="Pfam" id="PF08002">
    <property type="entry name" value="DUF1697"/>
    <property type="match status" value="1"/>
</dbReference>
<dbReference type="PANTHER" id="PTHR36439:SF1">
    <property type="entry name" value="DUF1697 DOMAIN-CONTAINING PROTEIN"/>
    <property type="match status" value="1"/>
</dbReference>
<dbReference type="EMBL" id="LGTC01000001">
    <property type="protein sequence ID" value="KNY30311.1"/>
    <property type="molecule type" value="Genomic_DNA"/>
</dbReference>
<dbReference type="STRING" id="398512.Bccel_5591"/>
<dbReference type="AlphaFoldDB" id="A0A0L6JWT2"/>
<name>A0A0L6JWT2_9FIRM</name>
<gene>
    <name evidence="1" type="ORF">Bccel_5591</name>
</gene>
<dbReference type="Proteomes" id="UP000036923">
    <property type="component" value="Unassembled WGS sequence"/>
</dbReference>
<evidence type="ECO:0000313" key="1">
    <source>
        <dbReference type="EMBL" id="KNY30311.1"/>
    </source>
</evidence>
<dbReference type="SUPFAM" id="SSF160379">
    <property type="entry name" value="SP0830-like"/>
    <property type="match status" value="1"/>
</dbReference>
<dbReference type="RefSeq" id="WP_036939890.1">
    <property type="nucleotide sequence ID" value="NZ_JQKC01000010.1"/>
</dbReference>
<comment type="caution">
    <text evidence="1">The sequence shown here is derived from an EMBL/GenBank/DDBJ whole genome shotgun (WGS) entry which is preliminary data.</text>
</comment>
<keyword evidence="2" id="KW-1185">Reference proteome</keyword>